<dbReference type="InterPro" id="IPR042070">
    <property type="entry name" value="PucR_C-HTH_sf"/>
</dbReference>
<dbReference type="Pfam" id="PF14361">
    <property type="entry name" value="RsbRD_N"/>
    <property type="match status" value="1"/>
</dbReference>
<dbReference type="Gene3D" id="1.10.10.2840">
    <property type="entry name" value="PucR C-terminal helix-turn-helix domain"/>
    <property type="match status" value="1"/>
</dbReference>
<accession>A0ABP9K5Q1</accession>
<keyword evidence="4" id="KW-1185">Reference proteome</keyword>
<dbReference type="InterPro" id="IPR025751">
    <property type="entry name" value="RsbRD_N_dom"/>
</dbReference>
<evidence type="ECO:0000313" key="4">
    <source>
        <dbReference type="Proteomes" id="UP001500603"/>
    </source>
</evidence>
<feature type="domain" description="RsbT co-antagonist protein RsbRD N-terminal" evidence="2">
    <location>
        <begin position="32"/>
        <end position="170"/>
    </location>
</feature>
<comment type="caution">
    <text evidence="3">The sequence shown here is derived from an EMBL/GenBank/DDBJ whole genome shotgun (WGS) entry which is preliminary data.</text>
</comment>
<proteinExistence type="predicted"/>
<dbReference type="EMBL" id="BAABJM010000002">
    <property type="protein sequence ID" value="GAA5049552.1"/>
    <property type="molecule type" value="Genomic_DNA"/>
</dbReference>
<name>A0ABP9K5Q1_9NOCA</name>
<reference evidence="4" key="1">
    <citation type="journal article" date="2019" name="Int. J. Syst. Evol. Microbiol.">
        <title>The Global Catalogue of Microorganisms (GCM) 10K type strain sequencing project: providing services to taxonomists for standard genome sequencing and annotation.</title>
        <authorList>
            <consortium name="The Broad Institute Genomics Platform"/>
            <consortium name="The Broad Institute Genome Sequencing Center for Infectious Disease"/>
            <person name="Wu L."/>
            <person name="Ma J."/>
        </authorList>
    </citation>
    <scope>NUCLEOTIDE SEQUENCE [LARGE SCALE GENOMIC DNA]</scope>
    <source>
        <strain evidence="4">JCM 18298</strain>
    </source>
</reference>
<dbReference type="PANTHER" id="PTHR33744">
    <property type="entry name" value="CARBOHYDRATE DIACID REGULATOR"/>
    <property type="match status" value="1"/>
</dbReference>
<dbReference type="InterPro" id="IPR025736">
    <property type="entry name" value="PucR_C-HTH_dom"/>
</dbReference>
<evidence type="ECO:0000259" key="2">
    <source>
        <dbReference type="Pfam" id="PF14361"/>
    </source>
</evidence>
<dbReference type="Pfam" id="PF13556">
    <property type="entry name" value="HTH_30"/>
    <property type="match status" value="1"/>
</dbReference>
<evidence type="ECO:0000313" key="3">
    <source>
        <dbReference type="EMBL" id="GAA5049552.1"/>
    </source>
</evidence>
<sequence>MTFSALDLSGGAPDTALEIGGQPASTPLANTDDVAARMVGYFATCLAPCRTLPGEQLRGDVTKLTRSCLALAAQMFDRRAVPDDTQLDEVREAATQWSREGVPLSTILRAYHEGLRIAFGLVTGHAGSTDVDELLVAADLMMELVEVITATVADSYVEEQHLVAKEHQTAAQTLASALLSGRGSSALARQAGMPIAESYQVVALAIPEHPDERDPKVDGNVAARRKLRRLQSELATVFATRALALLSTKGGTLLIPLGADPAATAMTQATLDLLAKAAEVPLTATMVPSGIDEVPDAADQAHELLNLVRVGDRAPGLYQMTDLAVEYQLTRGGPATRRIATILDPLEAHAELFETMRAYLGTDMNRRLTARQLFVHPNTVDYRLRRISQLTAIDLTTSAGISQAAIALLAHDLNRNAARPL</sequence>
<feature type="domain" description="PucR C-terminal helix-turn-helix" evidence="1">
    <location>
        <begin position="352"/>
        <end position="410"/>
    </location>
</feature>
<dbReference type="RefSeq" id="WP_345494818.1">
    <property type="nucleotide sequence ID" value="NZ_BAABJM010000002.1"/>
</dbReference>
<organism evidence="3 4">
    <name type="scientific">Nocardia callitridis</name>
    <dbReference type="NCBI Taxonomy" id="648753"/>
    <lineage>
        <taxon>Bacteria</taxon>
        <taxon>Bacillati</taxon>
        <taxon>Actinomycetota</taxon>
        <taxon>Actinomycetes</taxon>
        <taxon>Mycobacteriales</taxon>
        <taxon>Nocardiaceae</taxon>
        <taxon>Nocardia</taxon>
    </lineage>
</organism>
<evidence type="ECO:0000259" key="1">
    <source>
        <dbReference type="Pfam" id="PF13556"/>
    </source>
</evidence>
<dbReference type="PANTHER" id="PTHR33744:SF7">
    <property type="entry name" value="PUCR FAMILY TRANSCRIPTIONAL REGULATOR"/>
    <property type="match status" value="1"/>
</dbReference>
<dbReference type="InterPro" id="IPR051448">
    <property type="entry name" value="CdaR-like_regulators"/>
</dbReference>
<protein>
    <submittedName>
        <fullName evidence="3">Helix-turn-helix domain-containing protein</fullName>
    </submittedName>
</protein>
<dbReference type="Proteomes" id="UP001500603">
    <property type="component" value="Unassembled WGS sequence"/>
</dbReference>
<gene>
    <name evidence="3" type="ORF">GCM10023318_18570</name>
</gene>